<dbReference type="EMBL" id="MU854004">
    <property type="protein sequence ID" value="KAK3934320.1"/>
    <property type="molecule type" value="Genomic_DNA"/>
</dbReference>
<evidence type="ECO:0000313" key="3">
    <source>
        <dbReference type="Proteomes" id="UP001303473"/>
    </source>
</evidence>
<gene>
    <name evidence="2" type="ORF">QBC46DRAFT_347769</name>
</gene>
<accession>A0AAN6MWE9</accession>
<protein>
    <submittedName>
        <fullName evidence="2">Uncharacterized protein</fullName>
    </submittedName>
</protein>
<organism evidence="2 3">
    <name type="scientific">Diplogelasinospora grovesii</name>
    <dbReference type="NCBI Taxonomy" id="303347"/>
    <lineage>
        <taxon>Eukaryota</taxon>
        <taxon>Fungi</taxon>
        <taxon>Dikarya</taxon>
        <taxon>Ascomycota</taxon>
        <taxon>Pezizomycotina</taxon>
        <taxon>Sordariomycetes</taxon>
        <taxon>Sordariomycetidae</taxon>
        <taxon>Sordariales</taxon>
        <taxon>Diplogelasinosporaceae</taxon>
        <taxon>Diplogelasinospora</taxon>
    </lineage>
</organism>
<evidence type="ECO:0000313" key="2">
    <source>
        <dbReference type="EMBL" id="KAK3934320.1"/>
    </source>
</evidence>
<comment type="caution">
    <text evidence="2">The sequence shown here is derived from an EMBL/GenBank/DDBJ whole genome shotgun (WGS) entry which is preliminary data.</text>
</comment>
<dbReference type="Proteomes" id="UP001303473">
    <property type="component" value="Unassembled WGS sequence"/>
</dbReference>
<feature type="region of interest" description="Disordered" evidence="1">
    <location>
        <begin position="1"/>
        <end position="73"/>
    </location>
</feature>
<evidence type="ECO:0000256" key="1">
    <source>
        <dbReference type="SAM" id="MobiDB-lite"/>
    </source>
</evidence>
<feature type="compositionally biased region" description="Low complexity" evidence="1">
    <location>
        <begin position="16"/>
        <end position="25"/>
    </location>
</feature>
<keyword evidence="3" id="KW-1185">Reference proteome</keyword>
<feature type="region of interest" description="Disordered" evidence="1">
    <location>
        <begin position="183"/>
        <end position="218"/>
    </location>
</feature>
<proteinExistence type="predicted"/>
<feature type="compositionally biased region" description="Acidic residues" evidence="1">
    <location>
        <begin position="61"/>
        <end position="70"/>
    </location>
</feature>
<dbReference type="AlphaFoldDB" id="A0AAN6MWE9"/>
<name>A0AAN6MWE9_9PEZI</name>
<reference evidence="3" key="1">
    <citation type="journal article" date="2023" name="Mol. Phylogenet. Evol.">
        <title>Genome-scale phylogeny and comparative genomics of the fungal order Sordariales.</title>
        <authorList>
            <person name="Hensen N."/>
            <person name="Bonometti L."/>
            <person name="Westerberg I."/>
            <person name="Brannstrom I.O."/>
            <person name="Guillou S."/>
            <person name="Cros-Aarteil S."/>
            <person name="Calhoun S."/>
            <person name="Haridas S."/>
            <person name="Kuo A."/>
            <person name="Mondo S."/>
            <person name="Pangilinan J."/>
            <person name="Riley R."/>
            <person name="LaButti K."/>
            <person name="Andreopoulos B."/>
            <person name="Lipzen A."/>
            <person name="Chen C."/>
            <person name="Yan M."/>
            <person name="Daum C."/>
            <person name="Ng V."/>
            <person name="Clum A."/>
            <person name="Steindorff A."/>
            <person name="Ohm R.A."/>
            <person name="Martin F."/>
            <person name="Silar P."/>
            <person name="Natvig D.O."/>
            <person name="Lalanne C."/>
            <person name="Gautier V."/>
            <person name="Ament-Velasquez S.L."/>
            <person name="Kruys A."/>
            <person name="Hutchinson M.I."/>
            <person name="Powell A.J."/>
            <person name="Barry K."/>
            <person name="Miller A.N."/>
            <person name="Grigoriev I.V."/>
            <person name="Debuchy R."/>
            <person name="Gladieux P."/>
            <person name="Hiltunen Thoren M."/>
            <person name="Johannesson H."/>
        </authorList>
    </citation>
    <scope>NUCLEOTIDE SEQUENCE [LARGE SCALE GENOMIC DNA]</scope>
    <source>
        <strain evidence="3">CBS 340.73</strain>
    </source>
</reference>
<sequence>MPEPKRSITVGGSGSVNGNPNGAGSKSPEQGPKASTTQPEIRETIRKPRLPADGAAATAADNDEDDEDDDERKYLSGQCTGIIKPVIIRSMQNMSYENANLEDIELRQLYEDIAAYEHDQRFCDEQLVGDDLTPQESRTFQLRMIDLGHQIRKCRHRIEKMEHEQRQRRGLNRPAVRLPQKRPFNHTNVDVDDESNAKKQAKMAVKPEQDANDQDEDTITCGEEDNTALKRLGFWRCRLCTSEKYLLAGAGRVPASPCKWPLKDIAKMIVHFTEMHKEHTAIERCKELGAALGKNCGPFEYWLRRTRSQNIGDDNSVVRDCIDDLNRGKVPHLLRQLSRAAANMPTT</sequence>